<evidence type="ECO:0000256" key="4">
    <source>
        <dbReference type="ARBA" id="ARBA00022679"/>
    </source>
</evidence>
<evidence type="ECO:0000256" key="6">
    <source>
        <dbReference type="ARBA" id="ARBA00022989"/>
    </source>
</evidence>
<organism evidence="11 12">
    <name type="scientific">Luteimonas viscosa</name>
    <dbReference type="NCBI Taxonomy" id="1132694"/>
    <lineage>
        <taxon>Bacteria</taxon>
        <taxon>Pseudomonadati</taxon>
        <taxon>Pseudomonadota</taxon>
        <taxon>Gammaproteobacteria</taxon>
        <taxon>Lysobacterales</taxon>
        <taxon>Lysobacteraceae</taxon>
        <taxon>Luteimonas</taxon>
    </lineage>
</organism>
<name>A0A5D4XKU4_9GAMM</name>
<evidence type="ECO:0000256" key="5">
    <source>
        <dbReference type="ARBA" id="ARBA00022692"/>
    </source>
</evidence>
<feature type="transmembrane region" description="Helical" evidence="9">
    <location>
        <begin position="454"/>
        <end position="474"/>
    </location>
</feature>
<evidence type="ECO:0000256" key="8">
    <source>
        <dbReference type="ARBA" id="ARBA00023315"/>
    </source>
</evidence>
<dbReference type="InterPro" id="IPR003010">
    <property type="entry name" value="C-N_Hydrolase"/>
</dbReference>
<dbReference type="GO" id="GO:0042158">
    <property type="term" value="P:lipoprotein biosynthetic process"/>
    <property type="evidence" value="ECO:0007669"/>
    <property type="project" value="InterPro"/>
</dbReference>
<keyword evidence="3" id="KW-1003">Cell membrane</keyword>
<keyword evidence="6 9" id="KW-1133">Transmembrane helix</keyword>
<dbReference type="Gene3D" id="3.60.110.10">
    <property type="entry name" value="Carbon-nitrogen hydrolase"/>
    <property type="match status" value="1"/>
</dbReference>
<feature type="transmembrane region" description="Helical" evidence="9">
    <location>
        <begin position="32"/>
        <end position="49"/>
    </location>
</feature>
<reference evidence="11 12" key="1">
    <citation type="submission" date="2019-08" db="EMBL/GenBank/DDBJ databases">
        <title>Luteimonas viscosus sp. nov., isolated from soil of a sunflower field.</title>
        <authorList>
            <person name="Jianli Z."/>
            <person name="Ying Z."/>
        </authorList>
    </citation>
    <scope>NUCLEOTIDE SEQUENCE [LARGE SCALE GENOMIC DNA]</scope>
    <source>
        <strain evidence="11 12">XBU10</strain>
    </source>
</reference>
<evidence type="ECO:0000259" key="10">
    <source>
        <dbReference type="PROSITE" id="PS50263"/>
    </source>
</evidence>
<feature type="transmembrane region" description="Helical" evidence="9">
    <location>
        <begin position="81"/>
        <end position="104"/>
    </location>
</feature>
<dbReference type="Pfam" id="PF00795">
    <property type="entry name" value="CN_hydrolase"/>
    <property type="match status" value="1"/>
</dbReference>
<dbReference type="SUPFAM" id="SSF56317">
    <property type="entry name" value="Carbon-nitrogen hydrolase"/>
    <property type="match status" value="1"/>
</dbReference>
<dbReference type="InterPro" id="IPR004563">
    <property type="entry name" value="Apolipo_AcylTrfase"/>
</dbReference>
<feature type="transmembrane region" description="Helical" evidence="9">
    <location>
        <begin position="190"/>
        <end position="209"/>
    </location>
</feature>
<dbReference type="PANTHER" id="PTHR38686">
    <property type="entry name" value="APOLIPOPROTEIN N-ACYLTRANSFERASE"/>
    <property type="match status" value="1"/>
</dbReference>
<dbReference type="Pfam" id="PF20154">
    <property type="entry name" value="LNT_N"/>
    <property type="match status" value="1"/>
</dbReference>
<dbReference type="GO" id="GO:0016410">
    <property type="term" value="F:N-acyltransferase activity"/>
    <property type="evidence" value="ECO:0007669"/>
    <property type="project" value="InterPro"/>
</dbReference>
<dbReference type="AlphaFoldDB" id="A0A5D4XKU4"/>
<dbReference type="EMBL" id="VTFT01000001">
    <property type="protein sequence ID" value="TYT25318.1"/>
    <property type="molecule type" value="Genomic_DNA"/>
</dbReference>
<evidence type="ECO:0000256" key="9">
    <source>
        <dbReference type="SAM" id="Phobius"/>
    </source>
</evidence>
<feature type="transmembrane region" description="Helical" evidence="9">
    <location>
        <begin position="111"/>
        <end position="132"/>
    </location>
</feature>
<proteinExistence type="inferred from homology"/>
<dbReference type="GO" id="GO:0005886">
    <property type="term" value="C:plasma membrane"/>
    <property type="evidence" value="ECO:0007669"/>
    <property type="project" value="UniProtKB-SubCell"/>
</dbReference>
<feature type="transmembrane region" description="Helical" evidence="9">
    <location>
        <begin position="56"/>
        <end position="75"/>
    </location>
</feature>
<dbReference type="PANTHER" id="PTHR38686:SF1">
    <property type="entry name" value="APOLIPOPROTEIN N-ACYLTRANSFERASE"/>
    <property type="match status" value="1"/>
</dbReference>
<keyword evidence="7 9" id="KW-0472">Membrane</keyword>
<evidence type="ECO:0000256" key="3">
    <source>
        <dbReference type="ARBA" id="ARBA00022475"/>
    </source>
</evidence>
<evidence type="ECO:0000313" key="12">
    <source>
        <dbReference type="Proteomes" id="UP000324973"/>
    </source>
</evidence>
<feature type="transmembrane region" description="Helical" evidence="9">
    <location>
        <begin position="152"/>
        <end position="178"/>
    </location>
</feature>
<keyword evidence="8" id="KW-0012">Acyltransferase</keyword>
<dbReference type="OrthoDB" id="9811121at2"/>
<keyword evidence="5 9" id="KW-0812">Transmembrane</keyword>
<evidence type="ECO:0000256" key="2">
    <source>
        <dbReference type="ARBA" id="ARBA00010065"/>
    </source>
</evidence>
<accession>A0A5D4XKU4</accession>
<dbReference type="Proteomes" id="UP000324973">
    <property type="component" value="Unassembled WGS sequence"/>
</dbReference>
<evidence type="ECO:0000256" key="1">
    <source>
        <dbReference type="ARBA" id="ARBA00004651"/>
    </source>
</evidence>
<comment type="caution">
    <text evidence="11">The sequence shown here is derived from an EMBL/GenBank/DDBJ whole genome shotgun (WGS) entry which is preliminary data.</text>
</comment>
<comment type="similarity">
    <text evidence="2">Belongs to the CN hydrolase family. Apolipoprotein N-acyltransferase subfamily.</text>
</comment>
<dbReference type="RefSeq" id="WP_149101868.1">
    <property type="nucleotide sequence ID" value="NZ_VTFT01000001.1"/>
</dbReference>
<dbReference type="InterPro" id="IPR045378">
    <property type="entry name" value="LNT_N"/>
</dbReference>
<dbReference type="InterPro" id="IPR036526">
    <property type="entry name" value="C-N_Hydrolase_sf"/>
</dbReference>
<evidence type="ECO:0000256" key="7">
    <source>
        <dbReference type="ARBA" id="ARBA00023136"/>
    </source>
</evidence>
<protein>
    <recommendedName>
        <fullName evidence="10">CN hydrolase domain-containing protein</fullName>
    </recommendedName>
</protein>
<keyword evidence="4" id="KW-0808">Transferase</keyword>
<feature type="domain" description="CN hydrolase" evidence="10">
    <location>
        <begin position="227"/>
        <end position="444"/>
    </location>
</feature>
<comment type="subcellular location">
    <subcellularLocation>
        <location evidence="1">Cell membrane</location>
        <topology evidence="1">Multi-pass membrane protein</topology>
    </subcellularLocation>
</comment>
<feature type="transmembrane region" description="Helical" evidence="9">
    <location>
        <begin position="7"/>
        <end position="26"/>
    </location>
</feature>
<gene>
    <name evidence="11" type="ORF">FZO89_02995</name>
</gene>
<keyword evidence="12" id="KW-1185">Reference proteome</keyword>
<dbReference type="PROSITE" id="PS50263">
    <property type="entry name" value="CN_HYDROLASE"/>
    <property type="match status" value="1"/>
</dbReference>
<sequence length="481" mass="51143">MDSGTDRLSPTIAAVAVALTALGWWFGTALQPLWWAAWLAPLPLLAAAVRMRARWAALATFVAFALGGLNLWHYLHDVIRLPLAVVLQAIAMPALAMIPAVLLFRALARRGWLLAATFSVPASATGLAWLSARLSPHGTFGNIAYTQMDAVPLLQVAALAGLWGVGFLVWLGPSMLAVALAAPGESRQRVAALVAGACVLAVALGFGAWRLQHDVPSSQVRVALLSVGGDGSHSADLDTDAGRDLLARYVSEIERIAGTDDVDVLVMPESALLVRSHAIAPLQALADRHRLRIVIGAEDHADPARRRNSALVFDPQASMPSAYHKRHLIPGLEAHYTPGETRTMLDGAPATGVSICKDLDFTSTARDHAARGTQLLLVPAWDFDVDAWLHGRMAVMRGIEGGFAIARAARDGHLTLSDDRGRVLAEASAVGADGPVSLVADLALRATRTPYRRWGDAFGAACLVLACLLALSLLRRRTPGR</sequence>
<evidence type="ECO:0000313" key="11">
    <source>
        <dbReference type="EMBL" id="TYT25318.1"/>
    </source>
</evidence>